<evidence type="ECO:0000256" key="2">
    <source>
        <dbReference type="ARBA" id="ARBA00023125"/>
    </source>
</evidence>
<dbReference type="EMBL" id="CP000453">
    <property type="protein sequence ID" value="ABI57178.1"/>
    <property type="molecule type" value="Genomic_DNA"/>
</dbReference>
<dbReference type="eggNOG" id="COG4566">
    <property type="taxonomic scope" value="Bacteria"/>
</dbReference>
<dbReference type="PROSITE" id="PS50043">
    <property type="entry name" value="HTH_LUXR_2"/>
    <property type="match status" value="1"/>
</dbReference>
<organism evidence="5 6">
    <name type="scientific">Alkalilimnicola ehrlichii (strain ATCC BAA-1101 / DSM 17681 / MLHE-1)</name>
    <dbReference type="NCBI Taxonomy" id="187272"/>
    <lineage>
        <taxon>Bacteria</taxon>
        <taxon>Pseudomonadati</taxon>
        <taxon>Pseudomonadota</taxon>
        <taxon>Gammaproteobacteria</taxon>
        <taxon>Chromatiales</taxon>
        <taxon>Ectothiorhodospiraceae</taxon>
        <taxon>Alkalilimnicola</taxon>
    </lineage>
</organism>
<gene>
    <name evidence="5" type="ordered locus">Mlg_1834</name>
</gene>
<keyword evidence="3" id="KW-0804">Transcription</keyword>
<dbReference type="OrthoDB" id="9802186at2"/>
<evidence type="ECO:0000313" key="5">
    <source>
        <dbReference type="EMBL" id="ABI57178.1"/>
    </source>
</evidence>
<dbReference type="SUPFAM" id="SSF46894">
    <property type="entry name" value="C-terminal effector domain of the bipartite response regulators"/>
    <property type="match status" value="1"/>
</dbReference>
<dbReference type="PRINTS" id="PR00038">
    <property type="entry name" value="HTHLUXR"/>
</dbReference>
<evidence type="ECO:0000313" key="6">
    <source>
        <dbReference type="Proteomes" id="UP000001962"/>
    </source>
</evidence>
<dbReference type="InterPro" id="IPR016032">
    <property type="entry name" value="Sig_transdc_resp-reg_C-effctor"/>
</dbReference>
<dbReference type="RefSeq" id="WP_011629572.1">
    <property type="nucleotide sequence ID" value="NC_008340.1"/>
</dbReference>
<dbReference type="PANTHER" id="PTHR44688:SF16">
    <property type="entry name" value="DNA-BINDING TRANSCRIPTIONAL ACTIVATOR DEVR_DOSR"/>
    <property type="match status" value="1"/>
</dbReference>
<evidence type="ECO:0000259" key="4">
    <source>
        <dbReference type="PROSITE" id="PS50043"/>
    </source>
</evidence>
<dbReference type="Gene3D" id="3.40.50.2300">
    <property type="match status" value="1"/>
</dbReference>
<evidence type="ECO:0000256" key="1">
    <source>
        <dbReference type="ARBA" id="ARBA00023015"/>
    </source>
</evidence>
<proteinExistence type="predicted"/>
<dbReference type="Pfam" id="PF00196">
    <property type="entry name" value="GerE"/>
    <property type="match status" value="1"/>
</dbReference>
<dbReference type="GO" id="GO:0006355">
    <property type="term" value="P:regulation of DNA-templated transcription"/>
    <property type="evidence" value="ECO:0007669"/>
    <property type="project" value="InterPro"/>
</dbReference>
<reference evidence="6" key="1">
    <citation type="submission" date="2006-08" db="EMBL/GenBank/DDBJ databases">
        <title>Complete sequence of Alkalilimnicola ehrilichei MLHE-1.</title>
        <authorList>
            <person name="Copeland A."/>
            <person name="Lucas S."/>
            <person name="Lapidus A."/>
            <person name="Barry K."/>
            <person name="Detter J.C."/>
            <person name="Glavina del Rio T."/>
            <person name="Hammon N."/>
            <person name="Israni S."/>
            <person name="Dalin E."/>
            <person name="Tice H."/>
            <person name="Pitluck S."/>
            <person name="Sims D."/>
            <person name="Brettin T."/>
            <person name="Bruce D."/>
            <person name="Han C."/>
            <person name="Tapia R."/>
            <person name="Gilna P."/>
            <person name="Schmutz J."/>
            <person name="Larimer F."/>
            <person name="Land M."/>
            <person name="Hauser L."/>
            <person name="Kyrpides N."/>
            <person name="Mikhailova N."/>
            <person name="Oremland R.S."/>
            <person name="Hoeft S.E."/>
            <person name="Switzer-Blum J."/>
            <person name="Kulp T."/>
            <person name="King G."/>
            <person name="Tabita R."/>
            <person name="Witte B."/>
            <person name="Santini J.M."/>
            <person name="Basu P."/>
            <person name="Hollibaugh J.T."/>
            <person name="Xie G."/>
            <person name="Stolz J.F."/>
            <person name="Richardson P."/>
        </authorList>
    </citation>
    <scope>NUCLEOTIDE SEQUENCE [LARGE SCALE GENOMIC DNA]</scope>
    <source>
        <strain evidence="6">ATCC BAA-1101 / DSM 17681 / MLHE-1</strain>
    </source>
</reference>
<dbReference type="PANTHER" id="PTHR44688">
    <property type="entry name" value="DNA-BINDING TRANSCRIPTIONAL ACTIVATOR DEVR_DOSR"/>
    <property type="match status" value="1"/>
</dbReference>
<protein>
    <submittedName>
        <fullName evidence="5">Two component transcriptional regulator, LuxR family</fullName>
    </submittedName>
</protein>
<dbReference type="SMART" id="SM00421">
    <property type="entry name" value="HTH_LUXR"/>
    <property type="match status" value="1"/>
</dbReference>
<evidence type="ECO:0000256" key="3">
    <source>
        <dbReference type="ARBA" id="ARBA00023163"/>
    </source>
</evidence>
<dbReference type="GO" id="GO:0003677">
    <property type="term" value="F:DNA binding"/>
    <property type="evidence" value="ECO:0007669"/>
    <property type="project" value="UniProtKB-KW"/>
</dbReference>
<dbReference type="InterPro" id="IPR000792">
    <property type="entry name" value="Tscrpt_reg_LuxR_C"/>
</dbReference>
<dbReference type="HOGENOM" id="CLU_1212736_0_0_6"/>
<feature type="domain" description="HTH luxR-type" evidence="4">
    <location>
        <begin position="140"/>
        <end position="205"/>
    </location>
</feature>
<dbReference type="AlphaFoldDB" id="Q0A7K9"/>
<keyword evidence="6" id="KW-1185">Reference proteome</keyword>
<dbReference type="KEGG" id="aeh:Mlg_1834"/>
<sequence>MSDLETGAGTVCLSGFPAEEAERLTGLLQGAGLRVTLCTRRCREGGCERGEVPGCVLLNLDADPDCLASLDRALGPGSAIAPLVALVRTPAVAPVVQALRHGAWDVLRVPVSDQLLLDTVCHAVQAGQARVQEHRRRQRLCTQMARLTQREQEVFRALARGGSHRDIAQGLGISPRTLEVHRARLYRKLRIETYTELVRMAVLVGVLDRYPLLPEVERAPGGALDRPS</sequence>
<dbReference type="CDD" id="cd06170">
    <property type="entry name" value="LuxR_C_like"/>
    <property type="match status" value="1"/>
</dbReference>
<name>Q0A7K9_ALKEH</name>
<dbReference type="InterPro" id="IPR011006">
    <property type="entry name" value="CheY-like_superfamily"/>
</dbReference>
<keyword evidence="1" id="KW-0805">Transcription regulation</keyword>
<accession>Q0A7K9</accession>
<dbReference type="Proteomes" id="UP000001962">
    <property type="component" value="Chromosome"/>
</dbReference>
<dbReference type="SUPFAM" id="SSF52172">
    <property type="entry name" value="CheY-like"/>
    <property type="match status" value="1"/>
</dbReference>
<keyword evidence="2" id="KW-0238">DNA-binding</keyword>